<evidence type="ECO:0000256" key="1">
    <source>
        <dbReference type="SAM" id="Phobius"/>
    </source>
</evidence>
<organism evidence="2 3">
    <name type="scientific">Rhamnella rubrinervis</name>
    <dbReference type="NCBI Taxonomy" id="2594499"/>
    <lineage>
        <taxon>Eukaryota</taxon>
        <taxon>Viridiplantae</taxon>
        <taxon>Streptophyta</taxon>
        <taxon>Embryophyta</taxon>
        <taxon>Tracheophyta</taxon>
        <taxon>Spermatophyta</taxon>
        <taxon>Magnoliopsida</taxon>
        <taxon>eudicotyledons</taxon>
        <taxon>Gunneridae</taxon>
        <taxon>Pentapetalae</taxon>
        <taxon>rosids</taxon>
        <taxon>fabids</taxon>
        <taxon>Rosales</taxon>
        <taxon>Rhamnaceae</taxon>
        <taxon>rhamnoid group</taxon>
        <taxon>Rhamneae</taxon>
        <taxon>Rhamnella</taxon>
    </lineage>
</organism>
<keyword evidence="1" id="KW-0812">Transmembrane</keyword>
<comment type="caution">
    <text evidence="2">The sequence shown here is derived from an EMBL/GenBank/DDBJ whole genome shotgun (WGS) entry which is preliminary data.</text>
</comment>
<dbReference type="AlphaFoldDB" id="A0A8K0HG48"/>
<accession>A0A8K0HG48</accession>
<dbReference type="Pfam" id="PF03140">
    <property type="entry name" value="DUF247"/>
    <property type="match status" value="1"/>
</dbReference>
<evidence type="ECO:0000313" key="2">
    <source>
        <dbReference type="EMBL" id="KAF3451539.1"/>
    </source>
</evidence>
<dbReference type="OrthoDB" id="1846188at2759"/>
<keyword evidence="3" id="KW-1185">Reference proteome</keyword>
<evidence type="ECO:0000313" key="3">
    <source>
        <dbReference type="Proteomes" id="UP000796880"/>
    </source>
</evidence>
<reference evidence="2" key="1">
    <citation type="submission" date="2020-03" db="EMBL/GenBank/DDBJ databases">
        <title>A high-quality chromosome-level genome assembly of a woody plant with both climbing and erect habits, Rhamnella rubrinervis.</title>
        <authorList>
            <person name="Lu Z."/>
            <person name="Yang Y."/>
            <person name="Zhu X."/>
            <person name="Sun Y."/>
        </authorList>
    </citation>
    <scope>NUCLEOTIDE SEQUENCE</scope>
    <source>
        <strain evidence="2">BYM</strain>
        <tissue evidence="2">Leaf</tissue>
    </source>
</reference>
<dbReference type="PANTHER" id="PTHR31170:SF18">
    <property type="entry name" value="(WILD MALAYSIAN BANANA) HYPOTHETICAL PROTEIN"/>
    <property type="match status" value="1"/>
</dbReference>
<dbReference type="PANTHER" id="PTHR31170">
    <property type="entry name" value="BNAC04G53230D PROTEIN"/>
    <property type="match status" value="1"/>
</dbReference>
<dbReference type="Proteomes" id="UP000796880">
    <property type="component" value="Unassembled WGS sequence"/>
</dbReference>
<sequence>MGDHDHKRFKQQERMVVEKSPQWASEVNEELKNLVDLRTEIQHWSKRSIYQIPACFADLNKKAFKPQFVSFGPYHHGERQLMPMEEHKHRALLHFLNRCGKPIELFLTSLEQEAQNLKESYEPLGPEWRDNTDRFLKLMILDGCFMLEVLRTCYTRISEDYAPNDPIFSTHGKLYIMPYFKRDMLMLENQLPLLLLEKLLDIEGNATHKEEEFVNKLILLYFETTDNVPELGKCLHVLDVYRKSLLLDPVGNSSPSNGNILVGGDGIIRSAIELNEAGIRFKRSHTTSLKDISFSGGILRLPVILVDDTTESMFLNLMAFERFHVGAGNDVTSYVFFMDHIIDSERDVALLHSRRIIHNSLGSDKAVAKLFNSMSKDITLDPESSLDMVYKKVNSYCRKPWNEWRANLIHTYFRNPWSILSLVAAVFLFALTIVQTIYTIRPAQ</sequence>
<name>A0A8K0HG48_9ROSA</name>
<feature type="transmembrane region" description="Helical" evidence="1">
    <location>
        <begin position="417"/>
        <end position="440"/>
    </location>
</feature>
<dbReference type="InterPro" id="IPR004158">
    <property type="entry name" value="DUF247_pln"/>
</dbReference>
<dbReference type="EMBL" id="VOIH02000003">
    <property type="protein sequence ID" value="KAF3451539.1"/>
    <property type="molecule type" value="Genomic_DNA"/>
</dbReference>
<proteinExistence type="predicted"/>
<gene>
    <name evidence="2" type="ORF">FNV43_RR07634</name>
</gene>
<protein>
    <submittedName>
        <fullName evidence="2">Uncharacterized protein</fullName>
    </submittedName>
</protein>
<keyword evidence="1" id="KW-0472">Membrane</keyword>
<keyword evidence="1" id="KW-1133">Transmembrane helix</keyword>